<dbReference type="PANTHER" id="PTHR35368">
    <property type="entry name" value="HYDROPEROXIDE REDUCTASE"/>
    <property type="match status" value="1"/>
</dbReference>
<dbReference type="Pfam" id="PF02566">
    <property type="entry name" value="OsmC"/>
    <property type="match status" value="1"/>
</dbReference>
<dbReference type="Proteomes" id="UP000245380">
    <property type="component" value="Unassembled WGS sequence"/>
</dbReference>
<dbReference type="InterPro" id="IPR036868">
    <property type="entry name" value="TusA-like_sf"/>
</dbReference>
<dbReference type="AlphaFoldDB" id="A0A2U3D7J1"/>
<keyword evidence="3" id="KW-1185">Reference proteome</keyword>
<gene>
    <name evidence="2" type="ORF">BM613_09590</name>
</gene>
<dbReference type="CDD" id="cd00291">
    <property type="entry name" value="SirA_YedF_YeeD"/>
    <property type="match status" value="1"/>
</dbReference>
<protein>
    <submittedName>
        <fullName evidence="2">Osmotically inducible protein OsmC</fullName>
    </submittedName>
</protein>
<feature type="domain" description="UPF0033" evidence="1">
    <location>
        <begin position="25"/>
        <end position="81"/>
    </location>
</feature>
<dbReference type="InterPro" id="IPR015946">
    <property type="entry name" value="KH_dom-like_a/b"/>
</dbReference>
<proteinExistence type="predicted"/>
<accession>A0A2U3D7J1</accession>
<dbReference type="InterPro" id="IPR001455">
    <property type="entry name" value="TusA-like"/>
</dbReference>
<dbReference type="SUPFAM" id="SSF64307">
    <property type="entry name" value="SirA-like"/>
    <property type="match status" value="1"/>
</dbReference>
<organism evidence="2 3">
    <name type="scientific">Sulfoacidibacillus thermotolerans</name>
    <name type="common">Acidibacillus sulfuroxidans</name>
    <dbReference type="NCBI Taxonomy" id="1765684"/>
    <lineage>
        <taxon>Bacteria</taxon>
        <taxon>Bacillati</taxon>
        <taxon>Bacillota</taxon>
        <taxon>Bacilli</taxon>
        <taxon>Bacillales</taxon>
        <taxon>Alicyclobacillaceae</taxon>
        <taxon>Sulfoacidibacillus</taxon>
    </lineage>
</organism>
<dbReference type="InterPro" id="IPR036102">
    <property type="entry name" value="OsmC/Ohrsf"/>
</dbReference>
<dbReference type="InterPro" id="IPR003718">
    <property type="entry name" value="OsmC/Ohr_fam"/>
</dbReference>
<evidence type="ECO:0000313" key="2">
    <source>
        <dbReference type="EMBL" id="PWI57231.1"/>
    </source>
</evidence>
<dbReference type="Gene3D" id="3.30.300.20">
    <property type="match status" value="1"/>
</dbReference>
<dbReference type="EMBL" id="MPDK01000016">
    <property type="protein sequence ID" value="PWI57231.1"/>
    <property type="molecule type" value="Genomic_DNA"/>
</dbReference>
<reference evidence="2 3" key="1">
    <citation type="submission" date="2016-11" db="EMBL/GenBank/DDBJ databases">
        <title>Comparative genomics of Acidibacillus ferroxidans species.</title>
        <authorList>
            <person name="Oliveira G."/>
            <person name="Nunes G."/>
            <person name="Oliveira R."/>
            <person name="Araujo F."/>
            <person name="Salim A."/>
            <person name="Scholte L."/>
            <person name="Morais D."/>
            <person name="Nancucheo I."/>
            <person name="Johnson D.B."/>
            <person name="Grail B."/>
            <person name="Bittencourt J."/>
            <person name="Valadares R."/>
        </authorList>
    </citation>
    <scope>NUCLEOTIDE SEQUENCE [LARGE SCALE GENOMIC DNA]</scope>
    <source>
        <strain evidence="2 3">Y002</strain>
    </source>
</reference>
<dbReference type="PANTHER" id="PTHR35368:SF1">
    <property type="entry name" value="HYDROPEROXIDE REDUCTASE"/>
    <property type="match status" value="1"/>
</dbReference>
<evidence type="ECO:0000313" key="3">
    <source>
        <dbReference type="Proteomes" id="UP000245380"/>
    </source>
</evidence>
<dbReference type="InterPro" id="IPR052924">
    <property type="entry name" value="OsmC/Ohr_hydroprdx_reductase"/>
</dbReference>
<evidence type="ECO:0000259" key="1">
    <source>
        <dbReference type="Pfam" id="PF01206"/>
    </source>
</evidence>
<dbReference type="Pfam" id="PF01206">
    <property type="entry name" value="TusA"/>
    <property type="match status" value="1"/>
</dbReference>
<dbReference type="Gene3D" id="3.30.110.40">
    <property type="entry name" value="TusA-like domain"/>
    <property type="match status" value="1"/>
</dbReference>
<sequence>MSMGEQWTSDGVCDGGDLDCGSGLLLIIKKAMEPIPSGGVLEVHSREPSVVVDLPAWCRMVGHDFLGVQTRTADRAFFIRKKAEIAELQSELEAARGYKWSVRIRGKEGLLAQAYARNHSFLVGQPTDFGATVDAPSGVDFLLAALGSDLVVGLKATASRSQVLLDEIECTLRASLGNVLYAIGLEEQGSPAIEEITGVLYVASSAEEQEVRNLFVQTVARSPMYQTLQRTCRLNVRLEITF</sequence>
<comment type="caution">
    <text evidence="2">The sequence shown here is derived from an EMBL/GenBank/DDBJ whole genome shotgun (WGS) entry which is preliminary data.</text>
</comment>
<dbReference type="SUPFAM" id="SSF82784">
    <property type="entry name" value="OsmC-like"/>
    <property type="match status" value="1"/>
</dbReference>
<name>A0A2U3D7J1_SULT2</name>